<reference evidence="2" key="1">
    <citation type="submission" date="2017-02" db="EMBL/GenBank/DDBJ databases">
        <authorList>
            <person name="Tetz G."/>
            <person name="Tetz V."/>
        </authorList>
    </citation>
    <scope>NUCLEOTIDE SEQUENCE [LARGE SCALE GENOMIC DNA]</scope>
    <source>
        <strain evidence="2">VT16-26</strain>
    </source>
</reference>
<proteinExistence type="predicted"/>
<sequence>HRAKNSNHLIIVNTDLSKKLTYCILFLNKVDMICIKIKNIIVRNQIFNAIVISTAIVPL</sequence>
<comment type="caution">
    <text evidence="1">The sequence shown here is derived from an EMBL/GenBank/DDBJ whole genome shotgun (WGS) entry which is preliminary data.</text>
</comment>
<name>A0A202BJJ7_9FLAO</name>
<gene>
    <name evidence="1" type="ORF">B0E34_20940</name>
</gene>
<protein>
    <submittedName>
        <fullName evidence="1">Uncharacterized protein</fullName>
    </submittedName>
</protein>
<evidence type="ECO:0000313" key="1">
    <source>
        <dbReference type="EMBL" id="OVE51684.1"/>
    </source>
</evidence>
<dbReference type="EMBL" id="MVAG01000237">
    <property type="protein sequence ID" value="OVE51684.1"/>
    <property type="molecule type" value="Genomic_DNA"/>
</dbReference>
<keyword evidence="2" id="KW-1185">Reference proteome</keyword>
<feature type="non-terminal residue" evidence="1">
    <location>
        <position position="1"/>
    </location>
</feature>
<accession>A0A202BJJ7</accession>
<evidence type="ECO:0000313" key="2">
    <source>
        <dbReference type="Proteomes" id="UP000196355"/>
    </source>
</evidence>
<dbReference type="AlphaFoldDB" id="A0A202BJJ7"/>
<dbReference type="Proteomes" id="UP000196355">
    <property type="component" value="Unassembled WGS sequence"/>
</dbReference>
<organism evidence="1 2">
    <name type="scientific">Chryseobacterium mucoviscidosis</name>
    <dbReference type="NCBI Taxonomy" id="1945581"/>
    <lineage>
        <taxon>Bacteria</taxon>
        <taxon>Pseudomonadati</taxon>
        <taxon>Bacteroidota</taxon>
        <taxon>Flavobacteriia</taxon>
        <taxon>Flavobacteriales</taxon>
        <taxon>Weeksellaceae</taxon>
        <taxon>Chryseobacterium group</taxon>
        <taxon>Chryseobacterium</taxon>
    </lineage>
</organism>